<dbReference type="SUPFAM" id="SSF56672">
    <property type="entry name" value="DNA/RNA polymerases"/>
    <property type="match status" value="1"/>
</dbReference>
<evidence type="ECO:0000259" key="9">
    <source>
        <dbReference type="Pfam" id="PF03175"/>
    </source>
</evidence>
<dbReference type="InterPro" id="IPR004868">
    <property type="entry name" value="DNA-dir_DNA_pol_B_mt/vir"/>
</dbReference>
<evidence type="ECO:0000256" key="4">
    <source>
        <dbReference type="ARBA" id="ARBA00022695"/>
    </source>
</evidence>
<dbReference type="InterPro" id="IPR043502">
    <property type="entry name" value="DNA/RNA_pol_sf"/>
</dbReference>
<evidence type="ECO:0000256" key="2">
    <source>
        <dbReference type="ARBA" id="ARBA00012417"/>
    </source>
</evidence>
<evidence type="ECO:0000313" key="11">
    <source>
        <dbReference type="Proteomes" id="UP000324800"/>
    </source>
</evidence>
<dbReference type="GO" id="GO:0006260">
    <property type="term" value="P:DNA replication"/>
    <property type="evidence" value="ECO:0007669"/>
    <property type="project" value="UniProtKB-KW"/>
</dbReference>
<comment type="caution">
    <text evidence="10">The sequence shown here is derived from an EMBL/GenBank/DDBJ whole genome shotgun (WGS) entry which is preliminary data.</text>
</comment>
<reference evidence="10 11" key="1">
    <citation type="submission" date="2019-03" db="EMBL/GenBank/DDBJ databases">
        <title>Single cell metagenomics reveals metabolic interactions within the superorganism composed of flagellate Streblomastix strix and complex community of Bacteroidetes bacteria on its surface.</title>
        <authorList>
            <person name="Treitli S.C."/>
            <person name="Kolisko M."/>
            <person name="Husnik F."/>
            <person name="Keeling P."/>
            <person name="Hampl V."/>
        </authorList>
    </citation>
    <scope>NUCLEOTIDE SEQUENCE [LARGE SCALE GENOMIC DNA]</scope>
    <source>
        <strain evidence="10">ST1C</strain>
    </source>
</reference>
<dbReference type="GO" id="GO:0000166">
    <property type="term" value="F:nucleotide binding"/>
    <property type="evidence" value="ECO:0007669"/>
    <property type="project" value="InterPro"/>
</dbReference>
<organism evidence="10 11">
    <name type="scientific">Streblomastix strix</name>
    <dbReference type="NCBI Taxonomy" id="222440"/>
    <lineage>
        <taxon>Eukaryota</taxon>
        <taxon>Metamonada</taxon>
        <taxon>Preaxostyla</taxon>
        <taxon>Oxymonadida</taxon>
        <taxon>Streblomastigidae</taxon>
        <taxon>Streblomastix</taxon>
    </lineage>
</organism>
<keyword evidence="4" id="KW-0548">Nucleotidyltransferase</keyword>
<accession>A0A5J4U8Q3</accession>
<dbReference type="AlphaFoldDB" id="A0A5J4U8Q3"/>
<keyword evidence="5" id="KW-0235">DNA replication</keyword>
<protein>
    <recommendedName>
        <fullName evidence="2">DNA-directed DNA polymerase</fullName>
        <ecNumber evidence="2">2.7.7.7</ecNumber>
    </recommendedName>
</protein>
<evidence type="ECO:0000256" key="3">
    <source>
        <dbReference type="ARBA" id="ARBA00022679"/>
    </source>
</evidence>
<dbReference type="GO" id="GO:0003887">
    <property type="term" value="F:DNA-directed DNA polymerase activity"/>
    <property type="evidence" value="ECO:0007669"/>
    <property type="project" value="UniProtKB-KW"/>
</dbReference>
<comment type="catalytic activity">
    <reaction evidence="8">
        <text>DNA(n) + a 2'-deoxyribonucleoside 5'-triphosphate = DNA(n+1) + diphosphate</text>
        <dbReference type="Rhea" id="RHEA:22508"/>
        <dbReference type="Rhea" id="RHEA-COMP:17339"/>
        <dbReference type="Rhea" id="RHEA-COMP:17340"/>
        <dbReference type="ChEBI" id="CHEBI:33019"/>
        <dbReference type="ChEBI" id="CHEBI:61560"/>
        <dbReference type="ChEBI" id="CHEBI:173112"/>
        <dbReference type="EC" id="2.7.7.7"/>
    </reaction>
</comment>
<dbReference type="Pfam" id="PF03175">
    <property type="entry name" value="DNA_pol_B_2"/>
    <property type="match status" value="1"/>
</dbReference>
<dbReference type="Proteomes" id="UP000324800">
    <property type="component" value="Unassembled WGS sequence"/>
</dbReference>
<feature type="domain" description="DNA-directed DNA polymerase family B mitochondria/virus" evidence="9">
    <location>
        <begin position="215"/>
        <end position="318"/>
    </location>
</feature>
<sequence length="509" mass="59223">MTLISDEGYQLLRKDITGGISKVMHRYNIASETRINYFEYDKENKCVYSIDSDYVQTHIVQLDFHSQYPSVMSGEPNALNPYTCNTIYIPAQLIEKITEQNKCRQLIYDANRFSSDKLVVDQMYLFVAEMKGHIDENYLNEVIIWAPTLKNIDIKTNKETIGEFMYNHLVEHKLPHDIMERKLTNLFDSMNQVMSFNNYYLWLLIDSCHFIIDEIVSIATFTKHTKFNSFVKEFMSIRQQAKDDHNDGLAQFAKIVLNSAFGGDALNSEKYANTKLLSSERTFLQHMMSGFINSTELNDNLYAVQVDKENYHCNTCLQVAYFVLDSAKFWYSNFIYNFVYKAYVMNRMHFIQYDTDSLTWAISGDSNRGPEQLFEAVIKDQQFYDRYKDSVFTDNRKKQILHLGVEKYGLNCIALSPKNYIINNEIVLKGVILDQNPQINEQTFIDCINKGTVTTDVNTTLAQHRGVMSRLQMNRNAITGSMTKMIVLQNQSCLPFISNIRADIYFIKQ</sequence>
<keyword evidence="6" id="KW-0239">DNA-directed DNA polymerase</keyword>
<gene>
    <name evidence="10" type="ORF">EZS28_038172</name>
</gene>
<evidence type="ECO:0000256" key="1">
    <source>
        <dbReference type="ARBA" id="ARBA00005755"/>
    </source>
</evidence>
<evidence type="ECO:0000313" key="10">
    <source>
        <dbReference type="EMBL" id="KAA6366301.1"/>
    </source>
</evidence>
<keyword evidence="7" id="KW-0238">DNA-binding</keyword>
<dbReference type="GO" id="GO:0003677">
    <property type="term" value="F:DNA binding"/>
    <property type="evidence" value="ECO:0007669"/>
    <property type="project" value="UniProtKB-KW"/>
</dbReference>
<dbReference type="EMBL" id="SNRW01019522">
    <property type="protein sequence ID" value="KAA6366301.1"/>
    <property type="molecule type" value="Genomic_DNA"/>
</dbReference>
<dbReference type="EC" id="2.7.7.7" evidence="2"/>
<evidence type="ECO:0000256" key="5">
    <source>
        <dbReference type="ARBA" id="ARBA00022705"/>
    </source>
</evidence>
<comment type="similarity">
    <text evidence="1">Belongs to the DNA polymerase type-B family.</text>
</comment>
<name>A0A5J4U8Q3_9EUKA</name>
<proteinExistence type="inferred from homology"/>
<evidence type="ECO:0000256" key="8">
    <source>
        <dbReference type="ARBA" id="ARBA00049244"/>
    </source>
</evidence>
<keyword evidence="3" id="KW-0808">Transferase</keyword>
<evidence type="ECO:0000256" key="7">
    <source>
        <dbReference type="ARBA" id="ARBA00023125"/>
    </source>
</evidence>
<evidence type="ECO:0000256" key="6">
    <source>
        <dbReference type="ARBA" id="ARBA00022932"/>
    </source>
</evidence>